<dbReference type="InterPro" id="IPR000871">
    <property type="entry name" value="Beta-lactam_class-A"/>
</dbReference>
<keyword evidence="4" id="KW-0732">Signal</keyword>
<dbReference type="InterPro" id="IPR045155">
    <property type="entry name" value="Beta-lactam_cat"/>
</dbReference>
<evidence type="ECO:0000256" key="4">
    <source>
        <dbReference type="SAM" id="SignalP"/>
    </source>
</evidence>
<evidence type="ECO:0000259" key="5">
    <source>
        <dbReference type="Pfam" id="PF13354"/>
    </source>
</evidence>
<dbReference type="SUPFAM" id="SSF56601">
    <property type="entry name" value="beta-lactamase/transpeptidase-like"/>
    <property type="match status" value="1"/>
</dbReference>
<evidence type="ECO:0000256" key="3">
    <source>
        <dbReference type="ARBA" id="ARBA00012865"/>
    </source>
</evidence>
<dbReference type="GO" id="GO:0030655">
    <property type="term" value="P:beta-lactam antibiotic catabolic process"/>
    <property type="evidence" value="ECO:0007669"/>
    <property type="project" value="InterPro"/>
</dbReference>
<dbReference type="InterPro" id="IPR012338">
    <property type="entry name" value="Beta-lactam/transpept-like"/>
</dbReference>
<dbReference type="EMBL" id="PDDY01000001">
    <property type="protein sequence ID" value="PEH42252.1"/>
    <property type="molecule type" value="Genomic_DNA"/>
</dbReference>
<dbReference type="Gene3D" id="3.40.710.10">
    <property type="entry name" value="DD-peptidase/beta-lactamase superfamily"/>
    <property type="match status" value="1"/>
</dbReference>
<sequence>MTHSPLRRSLLLAAVSAPVLAACAVVGHQDGKKDGVKEDARTRDAARQIAALESGFGGRIGVSAIDTGSGRRILHRADERFALCSTFKVVLVSAVLARAAGDARLLSSVIRYTRHDLVSYSPVTEKNLATGMTVAALCAAAIQYSDNTAANLLIRLIGDPAAVTAYARSIGDASFRLDRLETELNEAVPGDERDTTTPAAMADTLRRVTLGDGLDPSGRAQLVTWMLGNTTGETRIRAGVPAGWRVADKTGSGDYGTANDVAVLYSPSRQPVVLTVYTTRPGKDAKYDNAILAAVARIVTATFA</sequence>
<dbReference type="NCBIfam" id="NF033103">
    <property type="entry name" value="bla_class_A"/>
    <property type="match status" value="1"/>
</dbReference>
<evidence type="ECO:0000256" key="2">
    <source>
        <dbReference type="ARBA" id="ARBA00009009"/>
    </source>
</evidence>
<dbReference type="GO" id="GO:0046677">
    <property type="term" value="P:response to antibiotic"/>
    <property type="evidence" value="ECO:0007669"/>
    <property type="project" value="InterPro"/>
</dbReference>
<dbReference type="EC" id="3.5.2.6" evidence="3"/>
<gene>
    <name evidence="6" type="ORF">CRM94_08910</name>
</gene>
<dbReference type="NCBIfam" id="NF041253">
    <property type="entry name" value="blaPenN"/>
    <property type="match status" value="1"/>
</dbReference>
<evidence type="ECO:0000256" key="1">
    <source>
        <dbReference type="ARBA" id="ARBA00001526"/>
    </source>
</evidence>
<feature type="domain" description="Beta-lactamase class A catalytic" evidence="5">
    <location>
        <begin position="61"/>
        <end position="278"/>
    </location>
</feature>
<dbReference type="PRINTS" id="PR00118">
    <property type="entry name" value="BLACTAMASEA"/>
</dbReference>
<comment type="catalytic activity">
    <reaction evidence="1">
        <text>a beta-lactam + H2O = a substituted beta-amino acid</text>
        <dbReference type="Rhea" id="RHEA:20401"/>
        <dbReference type="ChEBI" id="CHEBI:15377"/>
        <dbReference type="ChEBI" id="CHEBI:35627"/>
        <dbReference type="ChEBI" id="CHEBI:140347"/>
        <dbReference type="EC" id="3.5.2.6"/>
    </reaction>
</comment>
<reference evidence="7" key="1">
    <citation type="submission" date="2017-09" db="EMBL/GenBank/DDBJ databases">
        <title>FDA dAtabase for Regulatory Grade micrObial Sequences (FDA-ARGOS): Supporting development and validation of Infectious Disease Dx tests.</title>
        <authorList>
            <person name="Minogue T."/>
            <person name="Wolcott M."/>
            <person name="Wasieloski L."/>
            <person name="Aguilar W."/>
            <person name="Moore D."/>
            <person name="Tallon L."/>
            <person name="Sadzewicz L."/>
            <person name="Ott S."/>
            <person name="Zhao X."/>
            <person name="Nagaraj S."/>
            <person name="Vavikolanu K."/>
            <person name="Aluvathingal J."/>
            <person name="Nadendla S."/>
            <person name="Sichtig H."/>
        </authorList>
    </citation>
    <scope>NUCLEOTIDE SEQUENCE [LARGE SCALE GENOMIC DNA]</scope>
    <source>
        <strain evidence="7">FDAARGOS_390</strain>
    </source>
</reference>
<evidence type="ECO:0000313" key="6">
    <source>
        <dbReference type="EMBL" id="PEH42252.1"/>
    </source>
</evidence>
<dbReference type="GO" id="GO:0008800">
    <property type="term" value="F:beta-lactamase activity"/>
    <property type="evidence" value="ECO:0007669"/>
    <property type="project" value="UniProtKB-EC"/>
</dbReference>
<organism evidence="6 7">
    <name type="scientific">Burkholderia gladioli</name>
    <name type="common">Pseudomonas marginata</name>
    <name type="synonym">Phytomonas marginata</name>
    <dbReference type="NCBI Taxonomy" id="28095"/>
    <lineage>
        <taxon>Bacteria</taxon>
        <taxon>Pseudomonadati</taxon>
        <taxon>Pseudomonadota</taxon>
        <taxon>Betaproteobacteria</taxon>
        <taxon>Burkholderiales</taxon>
        <taxon>Burkholderiaceae</taxon>
        <taxon>Burkholderia</taxon>
    </lineage>
</organism>
<comment type="caution">
    <text evidence="6">The sequence shown here is derived from an EMBL/GenBank/DDBJ whole genome shotgun (WGS) entry which is preliminary data.</text>
</comment>
<dbReference type="Proteomes" id="UP000220629">
    <property type="component" value="Unassembled WGS sequence"/>
</dbReference>
<feature type="chain" id="PRO_5012111513" description="beta-lactamase" evidence="4">
    <location>
        <begin position="22"/>
        <end position="304"/>
    </location>
</feature>
<protein>
    <recommendedName>
        <fullName evidence="3">beta-lactamase</fullName>
        <ecNumber evidence="3">3.5.2.6</ecNumber>
    </recommendedName>
</protein>
<feature type="signal peptide" evidence="4">
    <location>
        <begin position="1"/>
        <end position="21"/>
    </location>
</feature>
<proteinExistence type="inferred from homology"/>
<dbReference type="PROSITE" id="PS51257">
    <property type="entry name" value="PROKAR_LIPOPROTEIN"/>
    <property type="match status" value="1"/>
</dbReference>
<name>A0A2A7SFF6_BURGA</name>
<dbReference type="Pfam" id="PF13354">
    <property type="entry name" value="Beta-lactamase2"/>
    <property type="match status" value="1"/>
</dbReference>
<evidence type="ECO:0000313" key="7">
    <source>
        <dbReference type="Proteomes" id="UP000220629"/>
    </source>
</evidence>
<comment type="similarity">
    <text evidence="2">Belongs to the class-A beta-lactamase family.</text>
</comment>
<dbReference type="PANTHER" id="PTHR35333:SF3">
    <property type="entry name" value="BETA-LACTAMASE-TYPE TRANSPEPTIDASE FOLD CONTAINING PROTEIN"/>
    <property type="match status" value="1"/>
</dbReference>
<dbReference type="RefSeq" id="WP_098152046.1">
    <property type="nucleotide sequence ID" value="NZ_CADEXJ010000002.1"/>
</dbReference>
<dbReference type="PANTHER" id="PTHR35333">
    <property type="entry name" value="BETA-LACTAMASE"/>
    <property type="match status" value="1"/>
</dbReference>
<accession>A0A2A7SFF6</accession>
<dbReference type="AlphaFoldDB" id="A0A2A7SFF6"/>